<evidence type="ECO:0000313" key="2">
    <source>
        <dbReference type="EMBL" id="MBM3273990.1"/>
    </source>
</evidence>
<dbReference type="AlphaFoldDB" id="A0A937X4F2"/>
<dbReference type="Gene3D" id="1.20.120.330">
    <property type="entry name" value="Nucleotidyltransferases domain 2"/>
    <property type="match status" value="1"/>
</dbReference>
<gene>
    <name evidence="2" type="ORF">FJZ00_02470</name>
</gene>
<feature type="domain" description="HEPN" evidence="1">
    <location>
        <begin position="10"/>
        <end position="106"/>
    </location>
</feature>
<feature type="non-terminal residue" evidence="2">
    <location>
        <position position="106"/>
    </location>
</feature>
<comment type="caution">
    <text evidence="2">The sequence shown here is derived from an EMBL/GenBank/DDBJ whole genome shotgun (WGS) entry which is preliminary data.</text>
</comment>
<proteinExistence type="predicted"/>
<reference evidence="2 3" key="1">
    <citation type="submission" date="2019-03" db="EMBL/GenBank/DDBJ databases">
        <title>Lake Tanganyika Metagenome-Assembled Genomes (MAGs).</title>
        <authorList>
            <person name="Tran P."/>
        </authorList>
    </citation>
    <scope>NUCLEOTIDE SEQUENCE [LARGE SCALE GENOMIC DNA]</scope>
    <source>
        <strain evidence="2">K_DeepCast_65m_m2_236</strain>
    </source>
</reference>
<dbReference type="PROSITE" id="PS50910">
    <property type="entry name" value="HEPN"/>
    <property type="match status" value="1"/>
</dbReference>
<sequence>MPAGSAGDWLARAKGDIALASVPLPEGGFLVDLCYHAQQAVEKAIKAVYRSIGRPFRYTHDIGELLAGLEAAGIEVPDAARDAVDLTSFAWEARYPGAVEPLTDEE</sequence>
<dbReference type="SUPFAM" id="SSF81593">
    <property type="entry name" value="Nucleotidyltransferase substrate binding subunit/domain"/>
    <property type="match status" value="1"/>
</dbReference>
<dbReference type="Proteomes" id="UP000703893">
    <property type="component" value="Unassembled WGS sequence"/>
</dbReference>
<name>A0A937X4F2_9BACT</name>
<evidence type="ECO:0000259" key="1">
    <source>
        <dbReference type="PROSITE" id="PS50910"/>
    </source>
</evidence>
<protein>
    <submittedName>
        <fullName evidence="2">HEPN domain-containing protein</fullName>
    </submittedName>
</protein>
<organism evidence="2 3">
    <name type="scientific">Candidatus Tanganyikabacteria bacterium</name>
    <dbReference type="NCBI Taxonomy" id="2961651"/>
    <lineage>
        <taxon>Bacteria</taxon>
        <taxon>Bacillati</taxon>
        <taxon>Candidatus Sericytochromatia</taxon>
        <taxon>Candidatus Tanganyikabacteria</taxon>
    </lineage>
</organism>
<accession>A0A937X4F2</accession>
<dbReference type="Pfam" id="PF05168">
    <property type="entry name" value="HEPN"/>
    <property type="match status" value="1"/>
</dbReference>
<dbReference type="InterPro" id="IPR007842">
    <property type="entry name" value="HEPN_dom"/>
</dbReference>
<dbReference type="EMBL" id="VGJX01000093">
    <property type="protein sequence ID" value="MBM3273990.1"/>
    <property type="molecule type" value="Genomic_DNA"/>
</dbReference>
<evidence type="ECO:0000313" key="3">
    <source>
        <dbReference type="Proteomes" id="UP000703893"/>
    </source>
</evidence>
<dbReference type="SMART" id="SM00748">
    <property type="entry name" value="HEPN"/>
    <property type="match status" value="1"/>
</dbReference>